<dbReference type="InterPro" id="IPR016177">
    <property type="entry name" value="DNA-bd_dom_sf"/>
</dbReference>
<dbReference type="InterPro" id="IPR036955">
    <property type="entry name" value="AP2/ERF_dom_sf"/>
</dbReference>
<evidence type="ECO:0000256" key="1">
    <source>
        <dbReference type="ARBA" id="ARBA00004123"/>
    </source>
</evidence>
<dbReference type="SUPFAM" id="SSF54171">
    <property type="entry name" value="DNA-binding domain"/>
    <property type="match status" value="1"/>
</dbReference>
<accession>A0A3S8T951</accession>
<sequence length="369" mass="41901">MALEMQEDLSSTVSNAGTSATRRSSKRRTYQAEASVSSITAGFLVQERKRLSHGSSNQLSANTNYKGVVQQPNGRWGAQIYANHNRVWLGTFDSDIKAAMAYDSATIKLHNGECQRNFAWTNTIIQERHFQNLYSQEAVLNMIKDGSYQARFVEFLMACQAAQVMSGSNSARVQQSMRDIFPKQLFQKELTPSDVGKLNRLVIPKNYATKFFPRIDESMQGGLDENNPAPDVQLSFYDENMRGPWKFRYCYWKSSQSFVFTRGWNRFVKNSKLKANNTIRFYECHIEEGDNKDPKSFYMIKIDRAEDSDDVNIVENASQSVSPALTFLHAKKFGEEKDDISTQTAEVIDEIPQVSGDNKTVKLFGVVIS</sequence>
<feature type="region of interest" description="Disordered" evidence="8">
    <location>
        <begin position="1"/>
        <end position="31"/>
    </location>
</feature>
<reference evidence="11" key="1">
    <citation type="submission" date="2018-05" db="EMBL/GenBank/DDBJ databases">
        <title>Full-length coding sequences of AP2/ERF genes and FaMYB98 from 'Yuexin' strawberry (Fragaria x ananassa).</title>
        <authorList>
            <person name="Zhang Y."/>
            <person name="Yin X."/>
            <person name="Xiao Y."/>
            <person name="Chen K."/>
        </authorList>
    </citation>
    <scope>NUCLEOTIDE SEQUENCE</scope>
</reference>
<dbReference type="InterPro" id="IPR001471">
    <property type="entry name" value="AP2/ERF_dom"/>
</dbReference>
<dbReference type="Pfam" id="PF00847">
    <property type="entry name" value="AP2"/>
    <property type="match status" value="1"/>
</dbReference>
<evidence type="ECO:0000256" key="5">
    <source>
        <dbReference type="ARBA" id="ARBA00023125"/>
    </source>
</evidence>
<feature type="domain" description="AP2/ERF" evidence="10">
    <location>
        <begin position="64"/>
        <end position="119"/>
    </location>
</feature>
<dbReference type="PROSITE" id="PS51032">
    <property type="entry name" value="AP2_ERF"/>
    <property type="match status" value="1"/>
</dbReference>
<dbReference type="GO" id="GO:0003677">
    <property type="term" value="F:DNA binding"/>
    <property type="evidence" value="ECO:0007669"/>
    <property type="project" value="UniProtKB-KW"/>
</dbReference>
<dbReference type="GO" id="GO:0005634">
    <property type="term" value="C:nucleus"/>
    <property type="evidence" value="ECO:0007669"/>
    <property type="project" value="UniProtKB-SubCell"/>
</dbReference>
<keyword evidence="5" id="KW-0238">DNA-binding</keyword>
<organism evidence="11">
    <name type="scientific">Fragaria ananassa</name>
    <name type="common">Strawberry</name>
    <name type="synonym">Fragaria chiloensis x Fragaria virginiana</name>
    <dbReference type="NCBI Taxonomy" id="3747"/>
    <lineage>
        <taxon>Eukaryota</taxon>
        <taxon>Viridiplantae</taxon>
        <taxon>Streptophyta</taxon>
        <taxon>Embryophyta</taxon>
        <taxon>Tracheophyta</taxon>
        <taxon>Spermatophyta</taxon>
        <taxon>Magnoliopsida</taxon>
        <taxon>eudicotyledons</taxon>
        <taxon>Gunneridae</taxon>
        <taxon>Pentapetalae</taxon>
        <taxon>rosids</taxon>
        <taxon>fabids</taxon>
        <taxon>Rosales</taxon>
        <taxon>Rosaceae</taxon>
        <taxon>Rosoideae</taxon>
        <taxon>Potentilleae</taxon>
        <taxon>Fragariinae</taxon>
        <taxon>Fragaria</taxon>
    </lineage>
</organism>
<dbReference type="InterPro" id="IPR003340">
    <property type="entry name" value="B3_DNA-bd"/>
</dbReference>
<dbReference type="CDD" id="cd10017">
    <property type="entry name" value="B3_DNA"/>
    <property type="match status" value="1"/>
</dbReference>
<comment type="subcellular location">
    <subcellularLocation>
        <location evidence="1">Nucleus</location>
    </subcellularLocation>
</comment>
<protein>
    <submittedName>
        <fullName evidence="11">Transcription factor RAV2</fullName>
    </submittedName>
</protein>
<evidence type="ECO:0000259" key="9">
    <source>
        <dbReference type="PROSITE" id="PS50863"/>
    </source>
</evidence>
<comment type="similarity">
    <text evidence="2">Belongs to the AP2/ERF transcription factor family. RAV subfamily.</text>
</comment>
<feature type="compositionally biased region" description="Polar residues" evidence="8">
    <location>
        <begin position="8"/>
        <end position="17"/>
    </location>
</feature>
<evidence type="ECO:0000256" key="3">
    <source>
        <dbReference type="ARBA" id="ARBA00022745"/>
    </source>
</evidence>
<dbReference type="GO" id="GO:0009873">
    <property type="term" value="P:ethylene-activated signaling pathway"/>
    <property type="evidence" value="ECO:0007669"/>
    <property type="project" value="UniProtKB-KW"/>
</dbReference>
<evidence type="ECO:0000256" key="2">
    <source>
        <dbReference type="ARBA" id="ARBA00009089"/>
    </source>
</evidence>
<keyword evidence="7" id="KW-0539">Nucleus</keyword>
<evidence type="ECO:0000313" key="11">
    <source>
        <dbReference type="EMBL" id="AZL19499.1"/>
    </source>
</evidence>
<dbReference type="InterPro" id="IPR015300">
    <property type="entry name" value="DNA-bd_pseudobarrel_sf"/>
</dbReference>
<keyword evidence="4" id="KW-0805">Transcription regulation</keyword>
<evidence type="ECO:0000256" key="6">
    <source>
        <dbReference type="ARBA" id="ARBA00023163"/>
    </source>
</evidence>
<dbReference type="CDD" id="cd00018">
    <property type="entry name" value="AP2"/>
    <property type="match status" value="1"/>
</dbReference>
<evidence type="ECO:0000256" key="4">
    <source>
        <dbReference type="ARBA" id="ARBA00023015"/>
    </source>
</evidence>
<dbReference type="AlphaFoldDB" id="A0A3S8T951"/>
<dbReference type="GO" id="GO:0003700">
    <property type="term" value="F:DNA-binding transcription factor activity"/>
    <property type="evidence" value="ECO:0007669"/>
    <property type="project" value="InterPro"/>
</dbReference>
<keyword evidence="6" id="KW-0804">Transcription</keyword>
<dbReference type="PANTHER" id="PTHR31140:SF58">
    <property type="entry name" value="DNA-BINDING PROTEIN RAV1"/>
    <property type="match status" value="1"/>
</dbReference>
<dbReference type="SMART" id="SM00380">
    <property type="entry name" value="AP2"/>
    <property type="match status" value="1"/>
</dbReference>
<dbReference type="InterPro" id="IPR044800">
    <property type="entry name" value="LEC2-like"/>
</dbReference>
<dbReference type="PROSITE" id="PS50863">
    <property type="entry name" value="B3"/>
    <property type="match status" value="1"/>
</dbReference>
<keyword evidence="3" id="KW-0936">Ethylene signaling pathway</keyword>
<evidence type="ECO:0000259" key="10">
    <source>
        <dbReference type="PROSITE" id="PS51032"/>
    </source>
</evidence>
<evidence type="ECO:0000256" key="8">
    <source>
        <dbReference type="SAM" id="MobiDB-lite"/>
    </source>
</evidence>
<dbReference type="EMBL" id="MH332999">
    <property type="protein sequence ID" value="AZL19499.1"/>
    <property type="molecule type" value="mRNA"/>
</dbReference>
<dbReference type="SMART" id="SM01019">
    <property type="entry name" value="B3"/>
    <property type="match status" value="1"/>
</dbReference>
<dbReference type="Gene3D" id="3.30.730.10">
    <property type="entry name" value="AP2/ERF domain"/>
    <property type="match status" value="1"/>
</dbReference>
<feature type="domain" description="TF-B3" evidence="9">
    <location>
        <begin position="186"/>
        <end position="306"/>
    </location>
</feature>
<dbReference type="PANTHER" id="PTHR31140">
    <property type="entry name" value="B3 DOMAIN-CONTAINING TRANSCRIPTION FACTOR ABI3"/>
    <property type="match status" value="1"/>
</dbReference>
<proteinExistence type="evidence at transcript level"/>
<dbReference type="SUPFAM" id="SSF101936">
    <property type="entry name" value="DNA-binding pseudobarrel domain"/>
    <property type="match status" value="1"/>
</dbReference>
<dbReference type="Pfam" id="PF02362">
    <property type="entry name" value="B3"/>
    <property type="match status" value="1"/>
</dbReference>
<evidence type="ECO:0000256" key="7">
    <source>
        <dbReference type="ARBA" id="ARBA00023242"/>
    </source>
</evidence>
<name>A0A3S8T951_FRAAN</name>
<dbReference type="FunFam" id="3.30.730.10:FF:000008">
    <property type="entry name" value="AP2 domain-containing protein RAP2.8"/>
    <property type="match status" value="1"/>
</dbReference>
<dbReference type="Gene3D" id="2.40.330.10">
    <property type="entry name" value="DNA-binding pseudobarrel domain"/>
    <property type="match status" value="1"/>
</dbReference>